<dbReference type="EMBL" id="BMQO01000008">
    <property type="protein sequence ID" value="GGS28581.1"/>
    <property type="molecule type" value="Genomic_DNA"/>
</dbReference>
<comment type="pathway">
    <text evidence="1">Cofactor biosynthesis; thiamine diphosphate biosynthesis.</text>
</comment>
<protein>
    <recommendedName>
        <fullName evidence="2">hydroxymethylpyrimidine kinase</fullName>
        <ecNumber evidence="2">2.7.1.49</ecNumber>
    </recommendedName>
</protein>
<dbReference type="InterPro" id="IPR013749">
    <property type="entry name" value="PM/HMP-P_kinase-1"/>
</dbReference>
<accession>A0ABQ2SH49</accession>
<keyword evidence="5" id="KW-0808">Transferase</keyword>
<organism evidence="5 6">
    <name type="scientific">Deinococcus knuensis</name>
    <dbReference type="NCBI Taxonomy" id="1837380"/>
    <lineage>
        <taxon>Bacteria</taxon>
        <taxon>Thermotogati</taxon>
        <taxon>Deinococcota</taxon>
        <taxon>Deinococci</taxon>
        <taxon>Deinococcales</taxon>
        <taxon>Deinococcaceae</taxon>
        <taxon>Deinococcus</taxon>
    </lineage>
</organism>
<evidence type="ECO:0000259" key="4">
    <source>
        <dbReference type="Pfam" id="PF08543"/>
    </source>
</evidence>
<name>A0ABQ2SH49_9DEIO</name>
<dbReference type="RefSeq" id="WP_189101390.1">
    <property type="nucleotide sequence ID" value="NZ_BMQO01000008.1"/>
</dbReference>
<evidence type="ECO:0000256" key="1">
    <source>
        <dbReference type="ARBA" id="ARBA00004948"/>
    </source>
</evidence>
<dbReference type="CDD" id="cd01169">
    <property type="entry name" value="HMPP_kinase"/>
    <property type="match status" value="1"/>
</dbReference>
<comment type="caution">
    <text evidence="5">The sequence shown here is derived from an EMBL/GenBank/DDBJ whole genome shotgun (WGS) entry which is preliminary data.</text>
</comment>
<feature type="region of interest" description="Disordered" evidence="3">
    <location>
        <begin position="251"/>
        <end position="275"/>
    </location>
</feature>
<dbReference type="NCBIfam" id="TIGR00097">
    <property type="entry name" value="HMP-P_kinase"/>
    <property type="match status" value="1"/>
</dbReference>
<dbReference type="EC" id="2.7.1.49" evidence="2"/>
<evidence type="ECO:0000313" key="5">
    <source>
        <dbReference type="EMBL" id="GGS28581.1"/>
    </source>
</evidence>
<evidence type="ECO:0000256" key="2">
    <source>
        <dbReference type="ARBA" id="ARBA00012135"/>
    </source>
</evidence>
<keyword evidence="6" id="KW-1185">Reference proteome</keyword>
<dbReference type="PANTHER" id="PTHR20858">
    <property type="entry name" value="PHOSPHOMETHYLPYRIMIDINE KINASE"/>
    <property type="match status" value="1"/>
</dbReference>
<dbReference type="Gene3D" id="3.40.1190.20">
    <property type="match status" value="1"/>
</dbReference>
<reference evidence="6" key="1">
    <citation type="journal article" date="2019" name="Int. J. Syst. Evol. Microbiol.">
        <title>The Global Catalogue of Microorganisms (GCM) 10K type strain sequencing project: providing services to taxonomists for standard genome sequencing and annotation.</title>
        <authorList>
            <consortium name="The Broad Institute Genomics Platform"/>
            <consortium name="The Broad Institute Genome Sequencing Center for Infectious Disease"/>
            <person name="Wu L."/>
            <person name="Ma J."/>
        </authorList>
    </citation>
    <scope>NUCLEOTIDE SEQUENCE [LARGE SCALE GENOMIC DNA]</scope>
    <source>
        <strain evidence="6">JCM 31406</strain>
    </source>
</reference>
<dbReference type="GO" id="GO:0016301">
    <property type="term" value="F:kinase activity"/>
    <property type="evidence" value="ECO:0007669"/>
    <property type="project" value="UniProtKB-KW"/>
</dbReference>
<evidence type="ECO:0000313" key="6">
    <source>
        <dbReference type="Proteomes" id="UP000620633"/>
    </source>
</evidence>
<keyword evidence="5" id="KW-0418">Kinase</keyword>
<gene>
    <name evidence="5" type="ORF">GCM10008961_20290</name>
</gene>
<dbReference type="InterPro" id="IPR004399">
    <property type="entry name" value="HMP/HMP-P_kinase_dom"/>
</dbReference>
<dbReference type="Proteomes" id="UP000620633">
    <property type="component" value="Unassembled WGS sequence"/>
</dbReference>
<dbReference type="InterPro" id="IPR029056">
    <property type="entry name" value="Ribokinase-like"/>
</dbReference>
<proteinExistence type="predicted"/>
<dbReference type="PANTHER" id="PTHR20858:SF17">
    <property type="entry name" value="HYDROXYMETHYLPYRIMIDINE_PHOSPHOMETHYLPYRIMIDINE KINASE THI20-RELATED"/>
    <property type="match status" value="1"/>
</dbReference>
<sequence>MTHPDRTHPRRTHPPVALTIAGSDSGGGAGIQADLKTFEAHGVYGASVLTLITAQNTVGVQAVHALPPDLIAAQIRSVLSDFPVAAIKTGALGTAEAVHAVTRALHDWHGPLIVDPVMIAKSGDSLLDPAALHALIHHLLPRAALITPNLPEWDALTRAGLDPTAPVLLKGGHAAHAGQPTPTVTDELRLPGQPTLTLSAPRQHTRHTHGTGCTLSAAITANLALGHALPVAVTRAHAYLQRALHAAPGLGAGHGPLGHRQAGQAEGVEGEVATV</sequence>
<dbReference type="SUPFAM" id="SSF53613">
    <property type="entry name" value="Ribokinase-like"/>
    <property type="match status" value="1"/>
</dbReference>
<dbReference type="Pfam" id="PF08543">
    <property type="entry name" value="Phos_pyr_kin"/>
    <property type="match status" value="1"/>
</dbReference>
<evidence type="ECO:0000256" key="3">
    <source>
        <dbReference type="SAM" id="MobiDB-lite"/>
    </source>
</evidence>
<feature type="domain" description="Pyridoxamine kinase/Phosphomethylpyrimidine kinase" evidence="4">
    <location>
        <begin position="24"/>
        <end position="257"/>
    </location>
</feature>